<evidence type="ECO:0000313" key="2">
    <source>
        <dbReference type="EMBL" id="GLI63530.1"/>
    </source>
</evidence>
<protein>
    <submittedName>
        <fullName evidence="2">Uncharacterized protein</fullName>
    </submittedName>
</protein>
<keyword evidence="3" id="KW-1185">Reference proteome</keyword>
<feature type="transmembrane region" description="Helical" evidence="1">
    <location>
        <begin position="37"/>
        <end position="66"/>
    </location>
</feature>
<feature type="transmembrane region" description="Helical" evidence="1">
    <location>
        <begin position="101"/>
        <end position="119"/>
    </location>
</feature>
<evidence type="ECO:0000313" key="3">
    <source>
        <dbReference type="Proteomes" id="UP001165090"/>
    </source>
</evidence>
<keyword evidence="1" id="KW-0812">Transmembrane</keyword>
<dbReference type="Proteomes" id="UP001165090">
    <property type="component" value="Unassembled WGS sequence"/>
</dbReference>
<dbReference type="EMBL" id="BSDZ01000015">
    <property type="protein sequence ID" value="GLI63530.1"/>
    <property type="molecule type" value="Genomic_DNA"/>
</dbReference>
<sequence>MEQQENVFASLMGQARFLGGQAREWAQKNKPTTITGCLAFTAASGVASAAIAIGLIISIILVFFLLTSLLGAAFVLGITIVFWLCVSAWMFLAFSAIAASLAAWLVIGQLGLGLLRAAYNSHWLPWQVRVEFSDRRSRGFHPGGPVGVSRSGSSEASCTARSEARKVSFEIQDRHLP</sequence>
<keyword evidence="1" id="KW-0472">Membrane</keyword>
<keyword evidence="1" id="KW-1133">Transmembrane helix</keyword>
<organism evidence="2 3">
    <name type="scientific">Volvox africanus</name>
    <dbReference type="NCBI Taxonomy" id="51714"/>
    <lineage>
        <taxon>Eukaryota</taxon>
        <taxon>Viridiplantae</taxon>
        <taxon>Chlorophyta</taxon>
        <taxon>core chlorophytes</taxon>
        <taxon>Chlorophyceae</taxon>
        <taxon>CS clade</taxon>
        <taxon>Chlamydomonadales</taxon>
        <taxon>Volvocaceae</taxon>
        <taxon>Volvox</taxon>
    </lineage>
</organism>
<gene>
    <name evidence="2" type="ORF">VaNZ11_006515</name>
</gene>
<feature type="transmembrane region" description="Helical" evidence="1">
    <location>
        <begin position="72"/>
        <end position="94"/>
    </location>
</feature>
<comment type="caution">
    <text evidence="2">The sequence shown here is derived from an EMBL/GenBank/DDBJ whole genome shotgun (WGS) entry which is preliminary data.</text>
</comment>
<evidence type="ECO:0000256" key="1">
    <source>
        <dbReference type="SAM" id="Phobius"/>
    </source>
</evidence>
<name>A0ABQ5S1A8_9CHLO</name>
<proteinExistence type="predicted"/>
<accession>A0ABQ5S1A8</accession>
<reference evidence="2 3" key="1">
    <citation type="journal article" date="2023" name="IScience">
        <title>Expanded male sex-determining region conserved during the evolution of homothallism in the green alga Volvox.</title>
        <authorList>
            <person name="Yamamoto K."/>
            <person name="Matsuzaki R."/>
            <person name="Mahakham W."/>
            <person name="Heman W."/>
            <person name="Sekimoto H."/>
            <person name="Kawachi M."/>
            <person name="Minakuchi Y."/>
            <person name="Toyoda A."/>
            <person name="Nozaki H."/>
        </authorList>
    </citation>
    <scope>NUCLEOTIDE SEQUENCE [LARGE SCALE GENOMIC DNA]</scope>
    <source>
        <strain evidence="2 3">NIES-4468</strain>
    </source>
</reference>